<proteinExistence type="predicted"/>
<organism evidence="2 3">
    <name type="scientific">Aeromonas dhakensis</name>
    <dbReference type="NCBI Taxonomy" id="196024"/>
    <lineage>
        <taxon>Bacteria</taxon>
        <taxon>Pseudomonadati</taxon>
        <taxon>Pseudomonadota</taxon>
        <taxon>Gammaproteobacteria</taxon>
        <taxon>Aeromonadales</taxon>
        <taxon>Aeromonadaceae</taxon>
        <taxon>Aeromonas</taxon>
    </lineage>
</organism>
<feature type="transmembrane region" description="Helical" evidence="1">
    <location>
        <begin position="28"/>
        <end position="48"/>
    </location>
</feature>
<evidence type="ECO:0000313" key="2">
    <source>
        <dbReference type="EMBL" id="EKB27926.1"/>
    </source>
</evidence>
<keyword evidence="3" id="KW-1185">Reference proteome</keyword>
<keyword evidence="1" id="KW-1133">Transmembrane helix</keyword>
<feature type="transmembrane region" description="Helical" evidence="1">
    <location>
        <begin position="124"/>
        <end position="143"/>
    </location>
</feature>
<accession>K1JCF3</accession>
<evidence type="ECO:0000256" key="1">
    <source>
        <dbReference type="SAM" id="Phobius"/>
    </source>
</evidence>
<dbReference type="AlphaFoldDB" id="K1JCF3"/>
<name>K1JCF3_9GAMM</name>
<keyword evidence="1" id="KW-0812">Transmembrane</keyword>
<dbReference type="EMBL" id="AGWR01000016">
    <property type="protein sequence ID" value="EKB27926.1"/>
    <property type="molecule type" value="Genomic_DNA"/>
</dbReference>
<comment type="caution">
    <text evidence="2">The sequence shown here is derived from an EMBL/GenBank/DDBJ whole genome shotgun (WGS) entry which is preliminary data.</text>
</comment>
<feature type="transmembrane region" description="Helical" evidence="1">
    <location>
        <begin position="248"/>
        <end position="269"/>
    </location>
</feature>
<sequence length="273" mass="30905">MVFAILVLLFGVLSSIFLYPAHTSYFTYHLVFTAILGFLSSIVLDWAIKEESISFLPKEDRRKKDKDVKNFFWFFISSGYILSKIFKDSICYRERNSDVVACGDINCKCEKAAKAAFISNANRLNLVVSGILLLIITIASFNMDVVKINFIWQSFSFFIFFRVTSRSIEIIYAFTMDVLKGESKSSSSLDKYDRIGLALKSYVENILNYSLVYYVFSNENGVGSAVLNSIGTATISKVHNSNCNLEQLFVYGQVLTSLCLVVLSLAMYISRKK</sequence>
<gene>
    <name evidence="2" type="ORF">HMPREF1171_02217</name>
</gene>
<reference evidence="2 3" key="1">
    <citation type="submission" date="2012-06" db="EMBL/GenBank/DDBJ databases">
        <title>The Genome Sequence of Aeromonas hydrophila SSU.</title>
        <authorList>
            <consortium name="The Broad Institute Genome Sequencing Platform"/>
            <person name="Earl A."/>
            <person name="Ward D."/>
            <person name="Feldgarden M."/>
            <person name="Gevers D."/>
            <person name="Chopra A."/>
            <person name="Walker B."/>
            <person name="Young S.K."/>
            <person name="Zeng Q."/>
            <person name="Gargeya S."/>
            <person name="Fitzgerald M."/>
            <person name="Haas B."/>
            <person name="Abouelleil A."/>
            <person name="Alvarado L."/>
            <person name="Arachchi H.M."/>
            <person name="Berlin A.M."/>
            <person name="Chapman S.B."/>
            <person name="Goldberg J."/>
            <person name="Griggs A."/>
            <person name="Gujja S."/>
            <person name="Hansen M."/>
            <person name="Howarth C."/>
            <person name="Imamovic A."/>
            <person name="Larimer J."/>
            <person name="McCowan C."/>
            <person name="Montmayeur A."/>
            <person name="Murphy C."/>
            <person name="Neiman D."/>
            <person name="Pearson M."/>
            <person name="Priest M."/>
            <person name="Roberts A."/>
            <person name="Saif S."/>
            <person name="Shea T."/>
            <person name="Sisk P."/>
            <person name="Sykes S."/>
            <person name="Wortman J."/>
            <person name="Nusbaum C."/>
            <person name="Birren B."/>
        </authorList>
    </citation>
    <scope>NUCLEOTIDE SEQUENCE [LARGE SCALE GENOMIC DNA]</scope>
    <source>
        <strain evidence="2 3">SSU</strain>
    </source>
</reference>
<keyword evidence="1" id="KW-0472">Membrane</keyword>
<dbReference type="Proteomes" id="UP000005149">
    <property type="component" value="Unassembled WGS sequence"/>
</dbReference>
<dbReference type="HOGENOM" id="CLU_1017940_0_0_6"/>
<evidence type="ECO:0000313" key="3">
    <source>
        <dbReference type="Proteomes" id="UP000005149"/>
    </source>
</evidence>
<protein>
    <submittedName>
        <fullName evidence="2">Uncharacterized protein</fullName>
    </submittedName>
</protein>
<dbReference type="RefSeq" id="WP_005303206.1">
    <property type="nucleotide sequence ID" value="NZ_JH815591.1"/>
</dbReference>